<organism evidence="7 8">
    <name type="scientific">Iris pallida</name>
    <name type="common">Sweet iris</name>
    <dbReference type="NCBI Taxonomy" id="29817"/>
    <lineage>
        <taxon>Eukaryota</taxon>
        <taxon>Viridiplantae</taxon>
        <taxon>Streptophyta</taxon>
        <taxon>Embryophyta</taxon>
        <taxon>Tracheophyta</taxon>
        <taxon>Spermatophyta</taxon>
        <taxon>Magnoliopsida</taxon>
        <taxon>Liliopsida</taxon>
        <taxon>Asparagales</taxon>
        <taxon>Iridaceae</taxon>
        <taxon>Iridoideae</taxon>
        <taxon>Irideae</taxon>
        <taxon>Iris</taxon>
    </lineage>
</organism>
<evidence type="ECO:0000313" key="7">
    <source>
        <dbReference type="EMBL" id="KAJ6814768.1"/>
    </source>
</evidence>
<evidence type="ECO:0000256" key="6">
    <source>
        <dbReference type="SAM" id="SignalP"/>
    </source>
</evidence>
<dbReference type="PANTHER" id="PTHR31279">
    <property type="entry name" value="PROTEIN EXORDIUM-LIKE 5"/>
    <property type="match status" value="1"/>
</dbReference>
<comment type="caution">
    <text evidence="7">The sequence shown here is derived from an EMBL/GenBank/DDBJ whole genome shotgun (WGS) entry which is preliminary data.</text>
</comment>
<dbReference type="GO" id="GO:0048046">
    <property type="term" value="C:apoplast"/>
    <property type="evidence" value="ECO:0007669"/>
    <property type="project" value="UniProtKB-SubCell"/>
</dbReference>
<proteinExistence type="inferred from homology"/>
<sequence>MATSMTSCILFFSLALSFSFLFESSLGARTLTALVEEQPPALTYHKGALLAGPISVSLVWYGRFTAAQRSVVSDFVASLSSVDRRSAPPSVSAWWRTTEKYYSQAGGAEAPGTLTLGEQILDESYSLGKSLKDRHVAKLARKGLLLPRRGRGSISVVLTSADVAVEGFCSSRCGTHSSTRSESGRFAYVWVGDSAEQCPGHCAWPFHRPIYGPQSAPLVAPNGDVGADGMVVNLAGLLAGAVTNPFGSGFFQGTKEAPLEAASACPGIYGKGAYPGYAGELLVDPASGASYNVNGARGRRYLVPALFDPATSSCSTTMV</sequence>
<feature type="chain" id="PRO_5043332342" evidence="6">
    <location>
        <begin position="28"/>
        <end position="319"/>
    </location>
</feature>
<keyword evidence="4 6" id="KW-0732">Signal</keyword>
<keyword evidence="2" id="KW-0052">Apoplast</keyword>
<dbReference type="InterPro" id="IPR006766">
    <property type="entry name" value="EXORDIUM-like"/>
</dbReference>
<evidence type="ECO:0000256" key="2">
    <source>
        <dbReference type="ARBA" id="ARBA00022523"/>
    </source>
</evidence>
<comment type="similarity">
    <text evidence="5">Belongs to the EXORDIUM family.</text>
</comment>
<name>A0AAX6FF35_IRIPA</name>
<gene>
    <name evidence="7" type="ORF">M6B38_138160</name>
</gene>
<keyword evidence="3" id="KW-0964">Secreted</keyword>
<keyword evidence="8" id="KW-1185">Reference proteome</keyword>
<evidence type="ECO:0000313" key="8">
    <source>
        <dbReference type="Proteomes" id="UP001140949"/>
    </source>
</evidence>
<comment type="subcellular location">
    <subcellularLocation>
        <location evidence="1">Secreted</location>
        <location evidence="1">Extracellular space</location>
        <location evidence="1">Apoplast</location>
    </subcellularLocation>
</comment>
<accession>A0AAX6FF35</accession>
<feature type="signal peptide" evidence="6">
    <location>
        <begin position="1"/>
        <end position="27"/>
    </location>
</feature>
<dbReference type="AlphaFoldDB" id="A0AAX6FF35"/>
<evidence type="ECO:0000256" key="1">
    <source>
        <dbReference type="ARBA" id="ARBA00004271"/>
    </source>
</evidence>
<dbReference type="Pfam" id="PF04674">
    <property type="entry name" value="Phi_1"/>
    <property type="match status" value="1"/>
</dbReference>
<reference evidence="7" key="2">
    <citation type="submission" date="2023-04" db="EMBL/GenBank/DDBJ databases">
        <authorList>
            <person name="Bruccoleri R.E."/>
            <person name="Oakeley E.J."/>
            <person name="Faust A.-M."/>
            <person name="Dessus-Babus S."/>
            <person name="Altorfer M."/>
            <person name="Burckhardt D."/>
            <person name="Oertli M."/>
            <person name="Naumann U."/>
            <person name="Petersen F."/>
            <person name="Wong J."/>
        </authorList>
    </citation>
    <scope>NUCLEOTIDE SEQUENCE</scope>
    <source>
        <strain evidence="7">GSM-AAB239-AS_SAM_17_03QT</strain>
        <tissue evidence="7">Leaf</tissue>
    </source>
</reference>
<protein>
    <submittedName>
        <fullName evidence="7">Uncharacterized protein</fullName>
    </submittedName>
</protein>
<dbReference type="Proteomes" id="UP001140949">
    <property type="component" value="Unassembled WGS sequence"/>
</dbReference>
<dbReference type="PANTHER" id="PTHR31279:SF54">
    <property type="entry name" value="PROTEIN EXORDIUM-RELATED"/>
    <property type="match status" value="1"/>
</dbReference>
<evidence type="ECO:0000256" key="3">
    <source>
        <dbReference type="ARBA" id="ARBA00022525"/>
    </source>
</evidence>
<evidence type="ECO:0000256" key="4">
    <source>
        <dbReference type="ARBA" id="ARBA00022729"/>
    </source>
</evidence>
<reference evidence="7" key="1">
    <citation type="journal article" date="2023" name="GigaByte">
        <title>Genome assembly of the bearded iris, Iris pallida Lam.</title>
        <authorList>
            <person name="Bruccoleri R.E."/>
            <person name="Oakeley E.J."/>
            <person name="Faust A.M.E."/>
            <person name="Altorfer M."/>
            <person name="Dessus-Babus S."/>
            <person name="Burckhardt D."/>
            <person name="Oertli M."/>
            <person name="Naumann U."/>
            <person name="Petersen F."/>
            <person name="Wong J."/>
        </authorList>
    </citation>
    <scope>NUCLEOTIDE SEQUENCE</scope>
    <source>
        <strain evidence="7">GSM-AAB239-AS_SAM_17_03QT</strain>
    </source>
</reference>
<evidence type="ECO:0000256" key="5">
    <source>
        <dbReference type="ARBA" id="ARBA00023591"/>
    </source>
</evidence>
<dbReference type="EMBL" id="JANAVB010029617">
    <property type="protein sequence ID" value="KAJ6814768.1"/>
    <property type="molecule type" value="Genomic_DNA"/>
</dbReference>